<sequence>MNLLPIVVIVAAFTVVARADTYTDRYDSMNVDDVISNKRLLVAYIKCVMDNGRCTPEGKELKTHITDALQSGCAKCTQKQRHAIKKVIKHLIHNEKDYWSQLVDKYDPHRTYSRMYEKELGSI</sequence>
<dbReference type="Proteomes" id="UP001314205">
    <property type="component" value="Unassembled WGS sequence"/>
</dbReference>
<dbReference type="Pfam" id="PF03392">
    <property type="entry name" value="OS-D"/>
    <property type="match status" value="1"/>
</dbReference>
<dbReference type="SUPFAM" id="SSF100910">
    <property type="entry name" value="Chemosensory protein Csp2"/>
    <property type="match status" value="1"/>
</dbReference>
<gene>
    <name evidence="2" type="ORF">PARMNEM_LOCUS5549</name>
</gene>
<dbReference type="EMBL" id="CAVLGL010000068">
    <property type="protein sequence ID" value="CAK1584262.1"/>
    <property type="molecule type" value="Genomic_DNA"/>
</dbReference>
<dbReference type="PANTHER" id="PTHR11257">
    <property type="entry name" value="CHEMOSENSORY PROTEIN-RELATED"/>
    <property type="match status" value="1"/>
</dbReference>
<proteinExistence type="predicted"/>
<reference evidence="2 3" key="1">
    <citation type="submission" date="2023-11" db="EMBL/GenBank/DDBJ databases">
        <authorList>
            <person name="Hedman E."/>
            <person name="Englund M."/>
            <person name="Stromberg M."/>
            <person name="Nyberg Akerstrom W."/>
            <person name="Nylinder S."/>
            <person name="Jareborg N."/>
            <person name="Kallberg Y."/>
            <person name="Kronander E."/>
        </authorList>
    </citation>
    <scope>NUCLEOTIDE SEQUENCE [LARGE SCALE GENOMIC DNA]</scope>
</reference>
<dbReference type="PANTHER" id="PTHR11257:SF13">
    <property type="entry name" value="GEO07322P1"/>
    <property type="match status" value="1"/>
</dbReference>
<dbReference type="InterPro" id="IPR005055">
    <property type="entry name" value="A10/PebIII"/>
</dbReference>
<evidence type="ECO:0000256" key="1">
    <source>
        <dbReference type="SAM" id="SignalP"/>
    </source>
</evidence>
<keyword evidence="1" id="KW-0732">Signal</keyword>
<dbReference type="Gene3D" id="1.10.2080.10">
    <property type="entry name" value="Insect odorant-binding protein A10/Ejaculatory bulb-specific protein 3"/>
    <property type="match status" value="1"/>
</dbReference>
<evidence type="ECO:0000313" key="3">
    <source>
        <dbReference type="Proteomes" id="UP001314205"/>
    </source>
</evidence>
<feature type="signal peptide" evidence="1">
    <location>
        <begin position="1"/>
        <end position="19"/>
    </location>
</feature>
<feature type="chain" id="PRO_5043965248" evidence="1">
    <location>
        <begin position="20"/>
        <end position="123"/>
    </location>
</feature>
<protein>
    <submittedName>
        <fullName evidence="2">Uncharacterized protein</fullName>
    </submittedName>
</protein>
<accession>A0AAV1KQ50</accession>
<organism evidence="2 3">
    <name type="scientific">Parnassius mnemosyne</name>
    <name type="common">clouded apollo</name>
    <dbReference type="NCBI Taxonomy" id="213953"/>
    <lineage>
        <taxon>Eukaryota</taxon>
        <taxon>Metazoa</taxon>
        <taxon>Ecdysozoa</taxon>
        <taxon>Arthropoda</taxon>
        <taxon>Hexapoda</taxon>
        <taxon>Insecta</taxon>
        <taxon>Pterygota</taxon>
        <taxon>Neoptera</taxon>
        <taxon>Endopterygota</taxon>
        <taxon>Lepidoptera</taxon>
        <taxon>Glossata</taxon>
        <taxon>Ditrysia</taxon>
        <taxon>Papilionoidea</taxon>
        <taxon>Papilionidae</taxon>
        <taxon>Parnassiinae</taxon>
        <taxon>Parnassini</taxon>
        <taxon>Parnassius</taxon>
        <taxon>Driopa</taxon>
    </lineage>
</organism>
<comment type="caution">
    <text evidence="2">The sequence shown here is derived from an EMBL/GenBank/DDBJ whole genome shotgun (WGS) entry which is preliminary data.</text>
</comment>
<dbReference type="AlphaFoldDB" id="A0AAV1KQ50"/>
<dbReference type="InterPro" id="IPR036682">
    <property type="entry name" value="OS_D_A10/PebIII_sf"/>
</dbReference>
<evidence type="ECO:0000313" key="2">
    <source>
        <dbReference type="EMBL" id="CAK1584262.1"/>
    </source>
</evidence>
<keyword evidence="3" id="KW-1185">Reference proteome</keyword>
<name>A0AAV1KQ50_9NEOP</name>